<dbReference type="PROSITE" id="PS50011">
    <property type="entry name" value="PROTEIN_KINASE_DOM"/>
    <property type="match status" value="2"/>
</dbReference>
<sequence length="1630" mass="185974">MASTTKTIITVYKCSEDECVQKFRRIEVLDDENLFCVYDINATPFKDFKARLEKGYIVIINCEHIHHFVTCYTKHFSVDLLSAVTVGNWHYEHVRDIQHSISLLNAEGEQQFRKRVEDIRIGSGGQRPDTKWPLEGENNDAVEPIYQRIPGDLDFDETEAVAKDEETVPKKILYSSKNEYSKMHTFGEAHASNIDGEVVTQNELITESRFIEAETMLPPDSDSGAGVYVWEQACIPDSRNRIMSTDPETILRKLQRDDANDTFEKQILGQFLPQQGRDWGIRNLSCLLISDSAKIRYSVIEIIEHICYRSSPSRVNADDFIAAAETTVASIIKYIGDEKCVAQLSYILLLILSMVFLQTITTKNVFPDLHGKILEKYYIQLSELKPKQHISIRYFIEFLQNFMHCLLGNIKDLNQGHWLQMENWDETLAASSMKAEYIRKVVPKCNPCDKISVMVLLLNLIHRLEDTDLPSQLLVDIVKEALHSIERIRFKIRRSRSKQHAIALLISRGCRHVLETKSLIEAEASSGLRQKIRDILSIVLNTKEHTKHMVSEQLKCLSFYKTSDIKSLVAEKIVGEGRFTDVCLHYICHKLKRTKISLHCNNSTIYNEEWATCRGNLGNMRLKAMCFVGNKDGNNSKSHRTIRTSSPHRTKEEFDYYSDEVDNNLSTLALLQSKNVHSNIVQLIAYQWKTDPKFFVVEEPNGVKLQEYLLLKRNQNDWLSDLKLIFIVKQALCAVQHLHDLYIVHRDLTSARFKICPESLTLKLVDFRLAKETNNQDVIVCLNEETRLAVRWTAPESQVSDKYSFCSDVYMFGHLMLEIWTHGCWPFSEHHDKSTDNIMEMVVRGGLKPKQPRCVPNEVFKAMLSSWETEEKRISTKVLMEDLNNLLALYSERKGTRSSATQQMDENYLRISKWQLDRKHEPEYGVQTAVLSIKVTKQKHYYNEDLYKGRTGIMIQPEDLISDDEAHILEDGKGICTVYGAILPLSVSQTVPRLHELEKLSGAIQLELNYNNDMHKELVFQYPTGKKLRDVAMASTDLKSLLRVLLNTAKLIANFHNANWIMRSISAFDLWVADGDKRVFPLRLSRCCAFPPSENWIIDNVFTDRQNWLPIETLRDKEYTKEGDVYQFAMTVVEVFNILDLSGPAKHFLSSVPFASIKNKTDLENALLRGELPQRPSKCPKRLFAVLKRCMSRERISRPKIHDVLSCIMNCIRSNTETTAAGIKRQRTSTPKVDSESEYYVTTKNNSVYNDPVATKHGRTPLSKQKRDSKVYTDSEAVAETHHTDMNMLEHKDHTIQRVPKITHLLEGSNYKNVPSSEGMDDFSGEHEISINEKGIHWSKNQNVSKKETHEKYPSGVEEYAYSYAIKEQLPNSNILNSSNPDRISVPEKGDSIMQQRATLPGWNVDRERHIDVDVGERKFHHDSSKLKNLPDHVNTISKKPQRFTKFSKIKLRFKKGFRSSKSHPANGDIEPSDGAVSASSSNGTMNGSSGGSLMFCNDSASGTSVETEAEDEGIYAEIPEYDYVSFQYPVLGGSTYESDTSDGDEPDIFPLKEHQDSPRIKESCSISTSSIVIENGSLQSGSTDIHAESLDGATHHDITFENDDIYDSSSVTNDSVILEGGVATNEREN</sequence>
<dbReference type="InterPro" id="IPR000719">
    <property type="entry name" value="Prot_kinase_dom"/>
</dbReference>
<reference evidence="3 4" key="1">
    <citation type="submission" date="2024-11" db="EMBL/GenBank/DDBJ databases">
        <title>Chromosome-level genome assembly of the freshwater bivalve Anodonta woodiana.</title>
        <authorList>
            <person name="Chen X."/>
        </authorList>
    </citation>
    <scope>NUCLEOTIDE SEQUENCE [LARGE SCALE GENOMIC DNA]</scope>
    <source>
        <strain evidence="3">MN2024</strain>
        <tissue evidence="3">Gills</tissue>
    </source>
</reference>
<feature type="region of interest" description="Disordered" evidence="1">
    <location>
        <begin position="1250"/>
        <end position="1271"/>
    </location>
</feature>
<dbReference type="InterPro" id="IPR011009">
    <property type="entry name" value="Kinase-like_dom_sf"/>
</dbReference>
<accession>A0ABD3W2J9</accession>
<dbReference type="InterPro" id="IPR001245">
    <property type="entry name" value="Ser-Thr/Tyr_kinase_cat_dom"/>
</dbReference>
<name>A0ABD3W2J9_SINWO</name>
<protein>
    <recommendedName>
        <fullName evidence="2">Protein kinase domain-containing protein</fullName>
    </recommendedName>
</protein>
<evidence type="ECO:0000313" key="4">
    <source>
        <dbReference type="Proteomes" id="UP001634394"/>
    </source>
</evidence>
<evidence type="ECO:0000256" key="1">
    <source>
        <dbReference type="SAM" id="MobiDB-lite"/>
    </source>
</evidence>
<feature type="domain" description="Protein kinase" evidence="2">
    <location>
        <begin position="568"/>
        <end position="887"/>
    </location>
</feature>
<evidence type="ECO:0000313" key="3">
    <source>
        <dbReference type="EMBL" id="KAL3868104.1"/>
    </source>
</evidence>
<proteinExistence type="predicted"/>
<dbReference type="EMBL" id="JBJQND010000008">
    <property type="protein sequence ID" value="KAL3868104.1"/>
    <property type="molecule type" value="Genomic_DNA"/>
</dbReference>
<dbReference type="PANTHER" id="PTHR24416:SF621">
    <property type="entry name" value="TYROSINE KINASE RECEPTOR CAD96CA"/>
    <property type="match status" value="1"/>
</dbReference>
<dbReference type="Gene3D" id="1.10.510.10">
    <property type="entry name" value="Transferase(Phosphotransferase) domain 1"/>
    <property type="match status" value="2"/>
</dbReference>
<dbReference type="Pfam" id="PF07714">
    <property type="entry name" value="PK_Tyr_Ser-Thr"/>
    <property type="match status" value="2"/>
</dbReference>
<feature type="domain" description="Protein kinase" evidence="2">
    <location>
        <begin position="886"/>
        <end position="1212"/>
    </location>
</feature>
<feature type="region of interest" description="Disordered" evidence="1">
    <location>
        <begin position="1458"/>
        <end position="1491"/>
    </location>
</feature>
<dbReference type="SUPFAM" id="SSF56112">
    <property type="entry name" value="Protein kinase-like (PK-like)"/>
    <property type="match status" value="2"/>
</dbReference>
<keyword evidence="4" id="KW-1185">Reference proteome</keyword>
<evidence type="ECO:0000259" key="2">
    <source>
        <dbReference type="PROSITE" id="PS50011"/>
    </source>
</evidence>
<gene>
    <name evidence="3" type="ORF">ACJMK2_040940</name>
</gene>
<dbReference type="PANTHER" id="PTHR24416">
    <property type="entry name" value="TYROSINE-PROTEIN KINASE RECEPTOR"/>
    <property type="match status" value="1"/>
</dbReference>
<organism evidence="3 4">
    <name type="scientific">Sinanodonta woodiana</name>
    <name type="common">Chinese pond mussel</name>
    <name type="synonym">Anodonta woodiana</name>
    <dbReference type="NCBI Taxonomy" id="1069815"/>
    <lineage>
        <taxon>Eukaryota</taxon>
        <taxon>Metazoa</taxon>
        <taxon>Spiralia</taxon>
        <taxon>Lophotrochozoa</taxon>
        <taxon>Mollusca</taxon>
        <taxon>Bivalvia</taxon>
        <taxon>Autobranchia</taxon>
        <taxon>Heteroconchia</taxon>
        <taxon>Palaeoheterodonta</taxon>
        <taxon>Unionida</taxon>
        <taxon>Unionoidea</taxon>
        <taxon>Unionidae</taxon>
        <taxon>Unioninae</taxon>
        <taxon>Sinanodonta</taxon>
    </lineage>
</organism>
<dbReference type="Proteomes" id="UP001634394">
    <property type="component" value="Unassembled WGS sequence"/>
</dbReference>
<comment type="caution">
    <text evidence="3">The sequence shown here is derived from an EMBL/GenBank/DDBJ whole genome shotgun (WGS) entry which is preliminary data.</text>
</comment>
<dbReference type="InterPro" id="IPR050122">
    <property type="entry name" value="RTK"/>
</dbReference>
<feature type="compositionally biased region" description="Low complexity" evidence="1">
    <location>
        <begin position="1478"/>
        <end position="1488"/>
    </location>
</feature>